<gene>
    <name evidence="2" type="ORF">OPV22_018387</name>
</gene>
<name>A0AAV8R080_ENSVE</name>
<dbReference type="Proteomes" id="UP001222027">
    <property type="component" value="Unassembled WGS sequence"/>
</dbReference>
<protein>
    <submittedName>
        <fullName evidence="2">Uncharacterized protein</fullName>
    </submittedName>
</protein>
<evidence type="ECO:0000313" key="3">
    <source>
        <dbReference type="Proteomes" id="UP001222027"/>
    </source>
</evidence>
<dbReference type="AlphaFoldDB" id="A0AAV8R080"/>
<keyword evidence="1" id="KW-0472">Membrane</keyword>
<evidence type="ECO:0000313" key="2">
    <source>
        <dbReference type="EMBL" id="KAJ8485902.1"/>
    </source>
</evidence>
<evidence type="ECO:0000256" key="1">
    <source>
        <dbReference type="SAM" id="Phobius"/>
    </source>
</evidence>
<keyword evidence="1" id="KW-0812">Transmembrane</keyword>
<dbReference type="EMBL" id="JAQQAF010000005">
    <property type="protein sequence ID" value="KAJ8485902.1"/>
    <property type="molecule type" value="Genomic_DNA"/>
</dbReference>
<keyword evidence="1" id="KW-1133">Transmembrane helix</keyword>
<comment type="caution">
    <text evidence="2">The sequence shown here is derived from an EMBL/GenBank/DDBJ whole genome shotgun (WGS) entry which is preliminary data.</text>
</comment>
<proteinExistence type="predicted"/>
<keyword evidence="3" id="KW-1185">Reference proteome</keyword>
<sequence length="134" mass="14751">MPVVTRTWLPLKYKLPCGAHRDVCTRPNGVGLFGAGMAATAFGSDVAHPSDEMKGFVCWWSILLKYVQSRRPDHVGSIPVEALQANICRIAVALSCVYLLLCVVSRILIGVLMLETEKLTAVFFIELNCTLWGI</sequence>
<reference evidence="2 3" key="1">
    <citation type="submission" date="2022-12" db="EMBL/GenBank/DDBJ databases">
        <title>Chromosome-scale assembly of the Ensete ventricosum genome.</title>
        <authorList>
            <person name="Dussert Y."/>
            <person name="Stocks J."/>
            <person name="Wendawek A."/>
            <person name="Woldeyes F."/>
            <person name="Nichols R.A."/>
            <person name="Borrell J.S."/>
        </authorList>
    </citation>
    <scope>NUCLEOTIDE SEQUENCE [LARGE SCALE GENOMIC DNA]</scope>
    <source>
        <strain evidence="3">cv. Maze</strain>
        <tissue evidence="2">Seeds</tissue>
    </source>
</reference>
<feature type="transmembrane region" description="Helical" evidence="1">
    <location>
        <begin position="90"/>
        <end position="114"/>
    </location>
</feature>
<accession>A0AAV8R080</accession>
<organism evidence="2 3">
    <name type="scientific">Ensete ventricosum</name>
    <name type="common">Abyssinian banana</name>
    <name type="synonym">Musa ensete</name>
    <dbReference type="NCBI Taxonomy" id="4639"/>
    <lineage>
        <taxon>Eukaryota</taxon>
        <taxon>Viridiplantae</taxon>
        <taxon>Streptophyta</taxon>
        <taxon>Embryophyta</taxon>
        <taxon>Tracheophyta</taxon>
        <taxon>Spermatophyta</taxon>
        <taxon>Magnoliopsida</taxon>
        <taxon>Liliopsida</taxon>
        <taxon>Zingiberales</taxon>
        <taxon>Musaceae</taxon>
        <taxon>Ensete</taxon>
    </lineage>
</organism>